<evidence type="ECO:0000256" key="7">
    <source>
        <dbReference type="SAM" id="Phobius"/>
    </source>
</evidence>
<feature type="transmembrane region" description="Helical" evidence="7">
    <location>
        <begin position="49"/>
        <end position="68"/>
    </location>
</feature>
<evidence type="ECO:0000256" key="5">
    <source>
        <dbReference type="ARBA" id="ARBA00022989"/>
    </source>
</evidence>
<dbReference type="InterPro" id="IPR011701">
    <property type="entry name" value="MFS"/>
</dbReference>
<dbReference type="InterPro" id="IPR050171">
    <property type="entry name" value="MFS_Transporters"/>
</dbReference>
<feature type="transmembrane region" description="Helical" evidence="7">
    <location>
        <begin position="379"/>
        <end position="398"/>
    </location>
</feature>
<dbReference type="PANTHER" id="PTHR23517:SF2">
    <property type="entry name" value="MULTIDRUG RESISTANCE PROTEIN MDTH"/>
    <property type="match status" value="1"/>
</dbReference>
<feature type="transmembrane region" description="Helical" evidence="7">
    <location>
        <begin position="350"/>
        <end position="373"/>
    </location>
</feature>
<sequence length="426" mass="44596">MPTDTAPHRPARNLRYLTAVAAEAVGSGLYVPVSLLYFHHVTGMSMSRIGVAMTIAALLGLAVSPLAGPVIDRWGARTAVVGGFVVRAVGFLSYPMTHSFWQVLAAGTLVAVGDRSFQASVQAMVAELAQGADRDRLLAAQYSLRNAGMGAGGLLAGVVLGVDSDWAYQSVVIGSGVGLAVAAVLIATLRMPPRAPHVRPAARPRAGSGYRTVLRDRPYLQLTVANIPLALCYSSLSVILPVYVTQSLKGSPSTPGLLFTLNTVVVSLAQVFVTRRLVRTRRTRAAALGGVVFAASFVSFALLDLAGTGWWLYAGLAAATLTYTCGELLHGTTSGALASEAAPDDLRGRYLSTYFLSWSVAKAAAPAMFTALLAESAPLTWAFLAAGVLLGSLALLRVEPKLPHRAVRVTCEQKPAAKDASLAQAQ</sequence>
<feature type="transmembrane region" description="Helical" evidence="7">
    <location>
        <begin position="144"/>
        <end position="162"/>
    </location>
</feature>
<evidence type="ECO:0000256" key="1">
    <source>
        <dbReference type="ARBA" id="ARBA00004651"/>
    </source>
</evidence>
<reference evidence="9 10" key="1">
    <citation type="submission" date="2015-10" db="EMBL/GenBank/DDBJ databases">
        <title>Draft genome sequence of Streptomyces yokosukanensis DSM 40224, type strain for the species Streptomyces yokosukanensis.</title>
        <authorList>
            <person name="Ruckert C."/>
            <person name="Winkler A."/>
            <person name="Kalinowski J."/>
            <person name="Kampfer P."/>
            <person name="Glaeser S."/>
        </authorList>
    </citation>
    <scope>NUCLEOTIDE SEQUENCE [LARGE SCALE GENOMIC DNA]</scope>
    <source>
        <strain evidence="9 10">DSM 40224</strain>
    </source>
</reference>
<organism evidence="9 10">
    <name type="scientific">Streptomyces yokosukanensis</name>
    <dbReference type="NCBI Taxonomy" id="67386"/>
    <lineage>
        <taxon>Bacteria</taxon>
        <taxon>Bacillati</taxon>
        <taxon>Actinomycetota</taxon>
        <taxon>Actinomycetes</taxon>
        <taxon>Kitasatosporales</taxon>
        <taxon>Streptomycetaceae</taxon>
        <taxon>Streptomyces</taxon>
    </lineage>
</organism>
<dbReference type="PANTHER" id="PTHR23517">
    <property type="entry name" value="RESISTANCE PROTEIN MDTM, PUTATIVE-RELATED-RELATED"/>
    <property type="match status" value="1"/>
</dbReference>
<dbReference type="SUPFAM" id="SSF103473">
    <property type="entry name" value="MFS general substrate transporter"/>
    <property type="match status" value="1"/>
</dbReference>
<evidence type="ECO:0000313" key="9">
    <source>
        <dbReference type="EMBL" id="KUN10486.1"/>
    </source>
</evidence>
<dbReference type="OrthoDB" id="4109786at2"/>
<dbReference type="GO" id="GO:0022857">
    <property type="term" value="F:transmembrane transporter activity"/>
    <property type="evidence" value="ECO:0007669"/>
    <property type="project" value="InterPro"/>
</dbReference>
<name>A0A101PFD0_9ACTN</name>
<accession>A0A101PFD0</accession>
<feature type="transmembrane region" description="Helical" evidence="7">
    <location>
        <begin position="168"/>
        <end position="189"/>
    </location>
</feature>
<gene>
    <name evidence="9" type="ORF">AQI95_01850</name>
</gene>
<dbReference type="GO" id="GO:0005886">
    <property type="term" value="C:plasma membrane"/>
    <property type="evidence" value="ECO:0007669"/>
    <property type="project" value="UniProtKB-SubCell"/>
</dbReference>
<keyword evidence="10" id="KW-1185">Reference proteome</keyword>
<dbReference type="RefSeq" id="WP_067116110.1">
    <property type="nucleotide sequence ID" value="NZ_JBFACD010000041.1"/>
</dbReference>
<dbReference type="Pfam" id="PF07690">
    <property type="entry name" value="MFS_1"/>
    <property type="match status" value="1"/>
</dbReference>
<comment type="caution">
    <text evidence="9">The sequence shown here is derived from an EMBL/GenBank/DDBJ whole genome shotgun (WGS) entry which is preliminary data.</text>
</comment>
<keyword evidence="5 7" id="KW-1133">Transmembrane helix</keyword>
<keyword evidence="2" id="KW-0813">Transport</keyword>
<feature type="domain" description="Major facilitator superfamily (MFS) profile" evidence="8">
    <location>
        <begin position="1"/>
        <end position="403"/>
    </location>
</feature>
<feature type="transmembrane region" description="Helical" evidence="7">
    <location>
        <begin position="309"/>
        <end position="329"/>
    </location>
</feature>
<dbReference type="InterPro" id="IPR020846">
    <property type="entry name" value="MFS_dom"/>
</dbReference>
<feature type="transmembrane region" description="Helical" evidence="7">
    <location>
        <begin position="285"/>
        <end position="303"/>
    </location>
</feature>
<dbReference type="EMBL" id="LMWN01000001">
    <property type="protein sequence ID" value="KUN10486.1"/>
    <property type="molecule type" value="Genomic_DNA"/>
</dbReference>
<evidence type="ECO:0000256" key="3">
    <source>
        <dbReference type="ARBA" id="ARBA00022475"/>
    </source>
</evidence>
<feature type="transmembrane region" description="Helical" evidence="7">
    <location>
        <begin position="16"/>
        <end position="37"/>
    </location>
</feature>
<evidence type="ECO:0000256" key="2">
    <source>
        <dbReference type="ARBA" id="ARBA00022448"/>
    </source>
</evidence>
<evidence type="ECO:0000256" key="4">
    <source>
        <dbReference type="ARBA" id="ARBA00022692"/>
    </source>
</evidence>
<dbReference type="AlphaFoldDB" id="A0A101PFD0"/>
<dbReference type="STRING" id="67386.AQI95_01850"/>
<proteinExistence type="predicted"/>
<dbReference type="InterPro" id="IPR036259">
    <property type="entry name" value="MFS_trans_sf"/>
</dbReference>
<feature type="transmembrane region" description="Helical" evidence="7">
    <location>
        <begin position="256"/>
        <end position="273"/>
    </location>
</feature>
<evidence type="ECO:0000259" key="8">
    <source>
        <dbReference type="PROSITE" id="PS50850"/>
    </source>
</evidence>
<comment type="subcellular location">
    <subcellularLocation>
        <location evidence="1">Cell membrane</location>
        <topology evidence="1">Multi-pass membrane protein</topology>
    </subcellularLocation>
</comment>
<keyword evidence="4 7" id="KW-0812">Transmembrane</keyword>
<dbReference type="PROSITE" id="PS50850">
    <property type="entry name" value="MFS"/>
    <property type="match status" value="1"/>
</dbReference>
<feature type="transmembrane region" description="Helical" evidence="7">
    <location>
        <begin position="219"/>
        <end position="244"/>
    </location>
</feature>
<evidence type="ECO:0000313" key="10">
    <source>
        <dbReference type="Proteomes" id="UP000053127"/>
    </source>
</evidence>
<keyword evidence="6 7" id="KW-0472">Membrane</keyword>
<dbReference type="Gene3D" id="1.20.1250.20">
    <property type="entry name" value="MFS general substrate transporter like domains"/>
    <property type="match status" value="1"/>
</dbReference>
<keyword evidence="3" id="KW-1003">Cell membrane</keyword>
<evidence type="ECO:0000256" key="6">
    <source>
        <dbReference type="ARBA" id="ARBA00023136"/>
    </source>
</evidence>
<protein>
    <recommendedName>
        <fullName evidence="8">Major facilitator superfamily (MFS) profile domain-containing protein</fullName>
    </recommendedName>
</protein>
<dbReference type="Proteomes" id="UP000053127">
    <property type="component" value="Unassembled WGS sequence"/>
</dbReference>